<feature type="region of interest" description="Disordered" evidence="2">
    <location>
        <begin position="385"/>
        <end position="417"/>
    </location>
</feature>
<dbReference type="InterPro" id="IPR004827">
    <property type="entry name" value="bZIP"/>
</dbReference>
<evidence type="ECO:0000313" key="5">
    <source>
        <dbReference type="Proteomes" id="UP000822688"/>
    </source>
</evidence>
<dbReference type="Pfam" id="PF00170">
    <property type="entry name" value="bZIP_1"/>
    <property type="match status" value="1"/>
</dbReference>
<protein>
    <recommendedName>
        <fullName evidence="3">BZIP domain-containing protein</fullName>
    </recommendedName>
</protein>
<feature type="region of interest" description="Disordered" evidence="2">
    <location>
        <begin position="222"/>
        <end position="290"/>
    </location>
</feature>
<sequence>MGGFCWDANCRMDRLEQIVIPQHSTLAQPRMHSVGGEGANPLDLTSAIAHELQRSNNQLGWHSWNAQLGGGQPSSHEQAIGLELPGYGSYLLPQNAGGPSRLLPQNIPHFDDPLAPSMPQMPPRLDYSTQSESLASAPQGFYSRSANGLPLHLGHQQVLDHSARLDSSMRSACSPWIERMMQADVTPTPAPSLGISTSLSLAQRGVGDVSCVASQTVDFQSCHSSDLQQRSEKSMRSAFTCDPQRESTVEISADLCTDDEDQDNRPVDEKRKKRMLSNRASAQRSRQRRQERLDQLEVLTAQLRVENSTLQKKLSAALQVAKKFEDQNKNLQKKVEKLTTELESDKPKKPIASFDECANSQQTTCASSCEMVGGRTSADPNLMRDGNINDGASTPSMSAGSPGWPSGSCPTENGRELDVISNGNKAEVSPVRRSFLECRVGKKRSFSESEEASAGPSLGGSHSTSIGNHMGAGHVASQPSRPRPTGGEASSLLEPRAFGNSFGYDPALKDDSTMDCYEADRWLEFAECFK</sequence>
<proteinExistence type="predicted"/>
<dbReference type="SUPFAM" id="SSF57959">
    <property type="entry name" value="Leucine zipper domain"/>
    <property type="match status" value="1"/>
</dbReference>
<feature type="coiled-coil region" evidence="1">
    <location>
        <begin position="293"/>
        <end position="341"/>
    </location>
</feature>
<feature type="domain" description="BZIP" evidence="3">
    <location>
        <begin position="268"/>
        <end position="331"/>
    </location>
</feature>
<feature type="region of interest" description="Disordered" evidence="2">
    <location>
        <begin position="446"/>
        <end position="496"/>
    </location>
</feature>
<organism evidence="4 5">
    <name type="scientific">Ceratodon purpureus</name>
    <name type="common">Fire moss</name>
    <name type="synonym">Dicranum purpureum</name>
    <dbReference type="NCBI Taxonomy" id="3225"/>
    <lineage>
        <taxon>Eukaryota</taxon>
        <taxon>Viridiplantae</taxon>
        <taxon>Streptophyta</taxon>
        <taxon>Embryophyta</taxon>
        <taxon>Bryophyta</taxon>
        <taxon>Bryophytina</taxon>
        <taxon>Bryopsida</taxon>
        <taxon>Dicranidae</taxon>
        <taxon>Pseudoditrichales</taxon>
        <taxon>Ditrichaceae</taxon>
        <taxon>Ceratodon</taxon>
    </lineage>
</organism>
<name>A0A8T0HE73_CERPU</name>
<feature type="compositionally biased region" description="Polar residues" evidence="2">
    <location>
        <begin position="390"/>
        <end position="399"/>
    </location>
</feature>
<dbReference type="GO" id="GO:0003700">
    <property type="term" value="F:DNA-binding transcription factor activity"/>
    <property type="evidence" value="ECO:0007669"/>
    <property type="project" value="InterPro"/>
</dbReference>
<dbReference type="PANTHER" id="PTHR46324:SF26">
    <property type="entry name" value="OS02G0728001 PROTEIN"/>
    <property type="match status" value="1"/>
</dbReference>
<evidence type="ECO:0000256" key="1">
    <source>
        <dbReference type="SAM" id="Coils"/>
    </source>
</evidence>
<dbReference type="PROSITE" id="PS00036">
    <property type="entry name" value="BZIP_BASIC"/>
    <property type="match status" value="1"/>
</dbReference>
<comment type="caution">
    <text evidence="4">The sequence shown here is derived from an EMBL/GenBank/DDBJ whole genome shotgun (WGS) entry which is preliminary data.</text>
</comment>
<dbReference type="InterPro" id="IPR046347">
    <property type="entry name" value="bZIP_sf"/>
</dbReference>
<dbReference type="Gene3D" id="1.20.5.170">
    <property type="match status" value="1"/>
</dbReference>
<keyword evidence="5" id="KW-1185">Reference proteome</keyword>
<keyword evidence="1" id="KW-0175">Coiled coil</keyword>
<dbReference type="EMBL" id="CM026427">
    <property type="protein sequence ID" value="KAG0569853.1"/>
    <property type="molecule type" value="Genomic_DNA"/>
</dbReference>
<gene>
    <name evidence="4" type="ORF">KC19_6G120800</name>
</gene>
<dbReference type="PROSITE" id="PS50217">
    <property type="entry name" value="BZIP"/>
    <property type="match status" value="1"/>
</dbReference>
<evidence type="ECO:0000256" key="2">
    <source>
        <dbReference type="SAM" id="MobiDB-lite"/>
    </source>
</evidence>
<dbReference type="Proteomes" id="UP000822688">
    <property type="component" value="Chromosome 6"/>
</dbReference>
<dbReference type="SMART" id="SM00338">
    <property type="entry name" value="BRLZ"/>
    <property type="match status" value="1"/>
</dbReference>
<accession>A0A8T0HE73</accession>
<reference evidence="4 5" key="1">
    <citation type="submission" date="2020-06" db="EMBL/GenBank/DDBJ databases">
        <title>WGS assembly of Ceratodon purpureus strain R40.</title>
        <authorList>
            <person name="Carey S.B."/>
            <person name="Jenkins J."/>
            <person name="Shu S."/>
            <person name="Lovell J.T."/>
            <person name="Sreedasyam A."/>
            <person name="Maumus F."/>
            <person name="Tiley G.P."/>
            <person name="Fernandez-Pozo N."/>
            <person name="Barry K."/>
            <person name="Chen C."/>
            <person name="Wang M."/>
            <person name="Lipzen A."/>
            <person name="Daum C."/>
            <person name="Saski C.A."/>
            <person name="Payton A.C."/>
            <person name="Mcbreen J.C."/>
            <person name="Conrad R.E."/>
            <person name="Kollar L.M."/>
            <person name="Olsson S."/>
            <person name="Huttunen S."/>
            <person name="Landis J.B."/>
            <person name="Wickett N.J."/>
            <person name="Johnson M.G."/>
            <person name="Rensing S.A."/>
            <person name="Grimwood J."/>
            <person name="Schmutz J."/>
            <person name="Mcdaniel S.F."/>
        </authorList>
    </citation>
    <scope>NUCLEOTIDE SEQUENCE [LARGE SCALE GENOMIC DNA]</scope>
    <source>
        <strain evidence="4 5">R40</strain>
    </source>
</reference>
<dbReference type="PANTHER" id="PTHR46324">
    <property type="entry name" value="BASIC LEUCINE ZIPPER 43-RELATED"/>
    <property type="match status" value="1"/>
</dbReference>
<dbReference type="AlphaFoldDB" id="A0A8T0HE73"/>
<evidence type="ECO:0000259" key="3">
    <source>
        <dbReference type="PROSITE" id="PS50217"/>
    </source>
</evidence>
<evidence type="ECO:0000313" key="4">
    <source>
        <dbReference type="EMBL" id="KAG0569853.1"/>
    </source>
</evidence>
<dbReference type="InterPro" id="IPR044521">
    <property type="entry name" value="AtbZIP8/43"/>
</dbReference>